<protein>
    <submittedName>
        <fullName evidence="10">Transporter</fullName>
    </submittedName>
</protein>
<feature type="transmembrane region" description="Helical" evidence="7">
    <location>
        <begin position="156"/>
        <end position="177"/>
    </location>
</feature>
<dbReference type="AlphaFoldDB" id="A0A0J1CL53"/>
<evidence type="ECO:0000259" key="9">
    <source>
        <dbReference type="Pfam" id="PF16916"/>
    </source>
</evidence>
<dbReference type="OrthoDB" id="9806522at2"/>
<evidence type="ECO:0000256" key="1">
    <source>
        <dbReference type="ARBA" id="ARBA00004651"/>
    </source>
</evidence>
<evidence type="ECO:0000256" key="6">
    <source>
        <dbReference type="ARBA" id="ARBA00023136"/>
    </source>
</evidence>
<dbReference type="GO" id="GO:0006882">
    <property type="term" value="P:intracellular zinc ion homeostasis"/>
    <property type="evidence" value="ECO:0007669"/>
    <property type="project" value="TreeGrafter"/>
</dbReference>
<feature type="transmembrane region" description="Helical" evidence="7">
    <location>
        <begin position="12"/>
        <end position="33"/>
    </location>
</feature>
<dbReference type="PATRIC" id="fig|908627.4.peg.8063"/>
<dbReference type="Pfam" id="PF01545">
    <property type="entry name" value="Cation_efflux"/>
    <property type="match status" value="1"/>
</dbReference>
<dbReference type="InterPro" id="IPR050291">
    <property type="entry name" value="CDF_Transporter"/>
</dbReference>
<evidence type="ECO:0000256" key="3">
    <source>
        <dbReference type="ARBA" id="ARBA00022475"/>
    </source>
</evidence>
<evidence type="ECO:0000259" key="8">
    <source>
        <dbReference type="Pfam" id="PF01545"/>
    </source>
</evidence>
<dbReference type="InterPro" id="IPR002524">
    <property type="entry name" value="Cation_efflux"/>
</dbReference>
<dbReference type="InterPro" id="IPR036837">
    <property type="entry name" value="Cation_efflux_CTD_sf"/>
</dbReference>
<feature type="transmembrane region" description="Helical" evidence="7">
    <location>
        <begin position="39"/>
        <end position="62"/>
    </location>
</feature>
<dbReference type="RefSeq" id="WP_047896997.1">
    <property type="nucleotide sequence ID" value="NZ_AEJF01000219.1"/>
</dbReference>
<sequence length="302" mass="32296">MSEHLSNQKLRRFASIVALAVALVLVAVKVWAWLATGSISLLTSAADGLVDVVASLVTFAGVRYAGRPVDRGHRYGHGKAEAVAAFVQALLLAGAAVVLGIQSFTRLLVPQPLTEIGFGLWVIIASSVAAGGLVAMQTYVVKRTGSTAIAADRAHYMTDVAVNIAVLVALVLERFLAWNRADAIGALAISCYMLWNARGMALHALIQLLDRELDTSDRERIKSAVLGCEGVQAVHDIRTRNGGDRVFVEFHLEVDGAMSVEKGHSIGDRAEDAVRSIFQAADVVAHLEPAGIDDRRLDDLIK</sequence>
<accession>A0A0J1CL53</accession>
<dbReference type="GO" id="GO:0015093">
    <property type="term" value="F:ferrous iron transmembrane transporter activity"/>
    <property type="evidence" value="ECO:0007669"/>
    <property type="project" value="TreeGrafter"/>
</dbReference>
<evidence type="ECO:0000256" key="5">
    <source>
        <dbReference type="ARBA" id="ARBA00022989"/>
    </source>
</evidence>
<dbReference type="FunFam" id="3.30.70.1350:FF:000002">
    <property type="entry name" value="Ferrous-iron efflux pump FieF"/>
    <property type="match status" value="1"/>
</dbReference>
<keyword evidence="11" id="KW-1185">Reference proteome</keyword>
<evidence type="ECO:0000313" key="10">
    <source>
        <dbReference type="EMBL" id="KLU21452.1"/>
    </source>
</evidence>
<dbReference type="GO" id="GO:0005886">
    <property type="term" value="C:plasma membrane"/>
    <property type="evidence" value="ECO:0007669"/>
    <property type="project" value="UniProtKB-SubCell"/>
</dbReference>
<name>A0A0J1CL53_9BURK</name>
<keyword evidence="4 7" id="KW-0812">Transmembrane</keyword>
<comment type="subcellular location">
    <subcellularLocation>
        <location evidence="1">Cell membrane</location>
        <topology evidence="1">Multi-pass membrane protein</topology>
    </subcellularLocation>
</comment>
<dbReference type="PANTHER" id="PTHR43840">
    <property type="entry name" value="MITOCHONDRIAL METAL TRANSPORTER 1-RELATED"/>
    <property type="match status" value="1"/>
</dbReference>
<dbReference type="InterPro" id="IPR058533">
    <property type="entry name" value="Cation_efflux_TM"/>
</dbReference>
<feature type="domain" description="Cation efflux protein transmembrane" evidence="8">
    <location>
        <begin position="16"/>
        <end position="208"/>
    </location>
</feature>
<dbReference type="SUPFAM" id="SSF161111">
    <property type="entry name" value="Cation efflux protein transmembrane domain-like"/>
    <property type="match status" value="1"/>
</dbReference>
<dbReference type="Pfam" id="PF16916">
    <property type="entry name" value="ZT_dimer"/>
    <property type="match status" value="1"/>
</dbReference>
<evidence type="ECO:0000256" key="7">
    <source>
        <dbReference type="SAM" id="Phobius"/>
    </source>
</evidence>
<dbReference type="PANTHER" id="PTHR43840:SF41">
    <property type="entry name" value="CATION-EFFLUX PUMP FIEF"/>
    <property type="match status" value="1"/>
</dbReference>
<comment type="caution">
    <text evidence="10">The sequence shown here is derived from an EMBL/GenBank/DDBJ whole genome shotgun (WGS) entry which is preliminary data.</text>
</comment>
<dbReference type="SUPFAM" id="SSF160240">
    <property type="entry name" value="Cation efflux protein cytoplasmic domain-like"/>
    <property type="match status" value="1"/>
</dbReference>
<feature type="transmembrane region" description="Helical" evidence="7">
    <location>
        <begin position="116"/>
        <end position="135"/>
    </location>
</feature>
<dbReference type="EMBL" id="AEJF01000219">
    <property type="protein sequence ID" value="KLU21452.1"/>
    <property type="molecule type" value="Genomic_DNA"/>
</dbReference>
<dbReference type="NCBIfam" id="TIGR01297">
    <property type="entry name" value="CDF"/>
    <property type="match status" value="1"/>
</dbReference>
<keyword evidence="6 7" id="KW-0472">Membrane</keyword>
<dbReference type="Gene3D" id="1.20.1510.10">
    <property type="entry name" value="Cation efflux protein transmembrane domain"/>
    <property type="match status" value="1"/>
</dbReference>
<proteinExistence type="predicted"/>
<reference evidence="10 11" key="1">
    <citation type="journal article" date="2015" name="Genome Announc.">
        <title>Draft Genome Sequence of Burkholderia sp. Strain PML1(12), an Ectomycorrhizosphere-Inhabiting Bacterium with Effective Mineral-Weathering Ability.</title>
        <authorList>
            <person name="Uroz S."/>
            <person name="Oger P."/>
        </authorList>
    </citation>
    <scope>NUCLEOTIDE SEQUENCE [LARGE SCALE GENOMIC DNA]</scope>
    <source>
        <strain evidence="11">PML1(12)</strain>
    </source>
</reference>
<feature type="domain" description="Cation efflux protein cytoplasmic" evidence="9">
    <location>
        <begin position="214"/>
        <end position="289"/>
    </location>
</feature>
<dbReference type="Gene3D" id="3.30.70.1350">
    <property type="entry name" value="Cation efflux protein, cytoplasmic domain"/>
    <property type="match status" value="1"/>
</dbReference>
<organism evidence="10 11">
    <name type="scientific">Caballeronia mineralivorans PML1(12)</name>
    <dbReference type="NCBI Taxonomy" id="908627"/>
    <lineage>
        <taxon>Bacteria</taxon>
        <taxon>Pseudomonadati</taxon>
        <taxon>Pseudomonadota</taxon>
        <taxon>Betaproteobacteria</taxon>
        <taxon>Burkholderiales</taxon>
        <taxon>Burkholderiaceae</taxon>
        <taxon>Caballeronia</taxon>
    </lineage>
</organism>
<dbReference type="InterPro" id="IPR027470">
    <property type="entry name" value="Cation_efflux_CTD"/>
</dbReference>
<keyword evidence="3" id="KW-1003">Cell membrane</keyword>
<dbReference type="GO" id="GO:0015341">
    <property type="term" value="F:zinc efflux antiporter activity"/>
    <property type="evidence" value="ECO:0007669"/>
    <property type="project" value="TreeGrafter"/>
</dbReference>
<evidence type="ECO:0000256" key="2">
    <source>
        <dbReference type="ARBA" id="ARBA00022448"/>
    </source>
</evidence>
<keyword evidence="2" id="KW-0813">Transport</keyword>
<dbReference type="Proteomes" id="UP000035963">
    <property type="component" value="Unassembled WGS sequence"/>
</dbReference>
<evidence type="ECO:0000313" key="11">
    <source>
        <dbReference type="Proteomes" id="UP000035963"/>
    </source>
</evidence>
<feature type="transmembrane region" description="Helical" evidence="7">
    <location>
        <begin position="83"/>
        <end position="104"/>
    </location>
</feature>
<keyword evidence="5 7" id="KW-1133">Transmembrane helix</keyword>
<dbReference type="InterPro" id="IPR027469">
    <property type="entry name" value="Cation_efflux_TMD_sf"/>
</dbReference>
<evidence type="ECO:0000256" key="4">
    <source>
        <dbReference type="ARBA" id="ARBA00022692"/>
    </source>
</evidence>
<dbReference type="GO" id="GO:0015086">
    <property type="term" value="F:cadmium ion transmembrane transporter activity"/>
    <property type="evidence" value="ECO:0007669"/>
    <property type="project" value="TreeGrafter"/>
</dbReference>
<gene>
    <name evidence="10" type="ORF">EOS_36040</name>
</gene>